<dbReference type="KEGG" id="vg:18506265"/>
<reference evidence="1 2" key="1">
    <citation type="journal article" date="2014" name="Genome Announc.">
        <title>Complete genome sequences of nine mycobacteriophages.</title>
        <authorList>
            <person name="Franceschelli J.J."/>
            <person name="Suarez C.A."/>
            <person name="Teran L."/>
            <person name="Raya R.R."/>
            <person name="Morbidoni H.R."/>
        </authorList>
    </citation>
    <scope>NUCLEOTIDE SEQUENCE [LARGE SCALE GENOMIC DNA]</scope>
</reference>
<name>W8EGB0_9CAUD</name>
<evidence type="ECO:0000313" key="2">
    <source>
        <dbReference type="Proteomes" id="UP000201360"/>
    </source>
</evidence>
<dbReference type="Proteomes" id="UP000201360">
    <property type="component" value="Segment"/>
</dbReference>
<organism evidence="1 2">
    <name type="scientific">Mycobacterium phage 40AC</name>
    <dbReference type="NCBI Taxonomy" id="1458717"/>
    <lineage>
        <taxon>Viruses</taxon>
        <taxon>Duplodnaviria</taxon>
        <taxon>Heunggongvirae</taxon>
        <taxon>Uroviricota</taxon>
        <taxon>Caudoviricetes</taxon>
        <taxon>Santafevirus</taxon>
        <taxon>Santafevirus sf40AC</taxon>
    </lineage>
</organism>
<dbReference type="EMBL" id="KJ192196">
    <property type="protein sequence ID" value="AHJ86391.1"/>
    <property type="molecule type" value="Genomic_DNA"/>
</dbReference>
<evidence type="ECO:0000313" key="1">
    <source>
        <dbReference type="EMBL" id="AHJ86391.1"/>
    </source>
</evidence>
<gene>
    <name evidence="1" type="ORF">40AC_27</name>
</gene>
<dbReference type="Pfam" id="PF17388">
    <property type="entry name" value="GP24_25"/>
    <property type="match status" value="1"/>
</dbReference>
<dbReference type="RefSeq" id="YP_009009862.1">
    <property type="nucleotide sequence ID" value="NC_023607.1"/>
</dbReference>
<dbReference type="InterPro" id="IPR020132">
    <property type="entry name" value="Gp24/Gp25"/>
</dbReference>
<sequence>MSNAFTLDAIREATIRRYAPVQIELSDETTVELKPLLKLREKDRKVVLEAIKEINEIEESEEPDDDDEEFVAEWAELVCDAVEKVFRLIANKPKKLLAELDHDDPQIKANLYTAVLSRWVQVSQLGEAASSPA</sequence>
<dbReference type="OrthoDB" id="7980at10239"/>
<proteinExistence type="predicted"/>
<accession>W8EGB0</accession>
<protein>
    <submittedName>
        <fullName evidence="1">Tail assembly chaperone</fullName>
    </submittedName>
</protein>
<keyword evidence="2" id="KW-1185">Reference proteome</keyword>